<dbReference type="Pfam" id="PF18911">
    <property type="entry name" value="PKD_4"/>
    <property type="match status" value="1"/>
</dbReference>
<evidence type="ECO:0000259" key="1">
    <source>
        <dbReference type="Pfam" id="PF18911"/>
    </source>
</evidence>
<evidence type="ECO:0000313" key="2">
    <source>
        <dbReference type="EMBL" id="QJB03812.1"/>
    </source>
</evidence>
<sequence>MSKAVNVSSEDISCPNPNGSFVYSPSKPTSYDVIYFDASASNPGTGRTIDRYEWYIDDVLSKDGSFVIMNFSPGSYIVKLVVTNDCGKTDTTPTTKVVKVIEPPNGNGNGTPPIEGTGIWDIKQAVDSVGSNIFVSKVYVDDVYVGGYTPEVLYFGSNENYSFGSHTVKVEAEYSTKKYKTWSQTRDIQSGDMFEDFPVLAQLFLVDIISDPLGAIISTNEASQNLNLISLLYNKIRNL</sequence>
<accession>A0A6M3MGA7</accession>
<dbReference type="AlphaFoldDB" id="A0A6M3MGA7"/>
<dbReference type="InterPro" id="IPR035986">
    <property type="entry name" value="PKD_dom_sf"/>
</dbReference>
<feature type="domain" description="PKD" evidence="1">
    <location>
        <begin position="28"/>
        <end position="97"/>
    </location>
</feature>
<reference evidence="2" key="1">
    <citation type="submission" date="2020-03" db="EMBL/GenBank/DDBJ databases">
        <title>The deep terrestrial virosphere.</title>
        <authorList>
            <person name="Holmfeldt K."/>
            <person name="Nilsson E."/>
            <person name="Simone D."/>
            <person name="Lopez-Fernandez M."/>
            <person name="Wu X."/>
            <person name="de Brujin I."/>
            <person name="Lundin D."/>
            <person name="Andersson A."/>
            <person name="Bertilsson S."/>
            <person name="Dopson M."/>
        </authorList>
    </citation>
    <scope>NUCLEOTIDE SEQUENCE</scope>
    <source>
        <strain evidence="2">MM171B00543</strain>
    </source>
</reference>
<dbReference type="InterPro" id="IPR013783">
    <property type="entry name" value="Ig-like_fold"/>
</dbReference>
<dbReference type="EMBL" id="MT143862">
    <property type="protein sequence ID" value="QJB03812.1"/>
    <property type="molecule type" value="Genomic_DNA"/>
</dbReference>
<gene>
    <name evidence="2" type="ORF">MM171B00543_0001</name>
</gene>
<dbReference type="Gene3D" id="2.60.40.10">
    <property type="entry name" value="Immunoglobulins"/>
    <property type="match status" value="1"/>
</dbReference>
<organism evidence="2">
    <name type="scientific">viral metagenome</name>
    <dbReference type="NCBI Taxonomy" id="1070528"/>
    <lineage>
        <taxon>unclassified sequences</taxon>
        <taxon>metagenomes</taxon>
        <taxon>organismal metagenomes</taxon>
    </lineage>
</organism>
<name>A0A6M3MGA7_9ZZZZ</name>
<protein>
    <recommendedName>
        <fullName evidence="1">PKD domain-containing protein</fullName>
    </recommendedName>
</protein>
<dbReference type="InterPro" id="IPR000601">
    <property type="entry name" value="PKD_dom"/>
</dbReference>
<dbReference type="CDD" id="cd00146">
    <property type="entry name" value="PKD"/>
    <property type="match status" value="1"/>
</dbReference>
<dbReference type="SUPFAM" id="SSF49299">
    <property type="entry name" value="PKD domain"/>
    <property type="match status" value="1"/>
</dbReference>
<proteinExistence type="predicted"/>